<evidence type="ECO:0000313" key="2">
    <source>
        <dbReference type="Proteomes" id="UP001283361"/>
    </source>
</evidence>
<comment type="caution">
    <text evidence="1">The sequence shown here is derived from an EMBL/GenBank/DDBJ whole genome shotgun (WGS) entry which is preliminary data.</text>
</comment>
<dbReference type="Proteomes" id="UP001283361">
    <property type="component" value="Unassembled WGS sequence"/>
</dbReference>
<reference evidence="1" key="1">
    <citation type="journal article" date="2023" name="G3 (Bethesda)">
        <title>A reference genome for the long-term kleptoplast-retaining sea slug Elysia crispata morphotype clarki.</title>
        <authorList>
            <person name="Eastman K.E."/>
            <person name="Pendleton A.L."/>
            <person name="Shaikh M.A."/>
            <person name="Suttiyut T."/>
            <person name="Ogas R."/>
            <person name="Tomko P."/>
            <person name="Gavelis G."/>
            <person name="Widhalm J.R."/>
            <person name="Wisecaver J.H."/>
        </authorList>
    </citation>
    <scope>NUCLEOTIDE SEQUENCE</scope>
    <source>
        <strain evidence="1">ECLA1</strain>
    </source>
</reference>
<sequence length="112" mass="12419">MGRRITIILVVVHSICQPGRVLQAQDLAERLVIITFAASLLVSVSDSSSLGTDHRRNPNLQIALQSPQRKAKKIVAISQNWLILYQAKFIFSRHVQKIDPPSCPDVMESGTS</sequence>
<organism evidence="1 2">
    <name type="scientific">Elysia crispata</name>
    <name type="common">lettuce slug</name>
    <dbReference type="NCBI Taxonomy" id="231223"/>
    <lineage>
        <taxon>Eukaryota</taxon>
        <taxon>Metazoa</taxon>
        <taxon>Spiralia</taxon>
        <taxon>Lophotrochozoa</taxon>
        <taxon>Mollusca</taxon>
        <taxon>Gastropoda</taxon>
        <taxon>Heterobranchia</taxon>
        <taxon>Euthyneura</taxon>
        <taxon>Panpulmonata</taxon>
        <taxon>Sacoglossa</taxon>
        <taxon>Placobranchoidea</taxon>
        <taxon>Plakobranchidae</taxon>
        <taxon>Elysia</taxon>
    </lineage>
</organism>
<gene>
    <name evidence="1" type="ORF">RRG08_014744</name>
</gene>
<keyword evidence="2" id="KW-1185">Reference proteome</keyword>
<evidence type="ECO:0000313" key="1">
    <source>
        <dbReference type="EMBL" id="KAK3793266.1"/>
    </source>
</evidence>
<name>A0AAE1ATY5_9GAST</name>
<accession>A0AAE1ATY5</accession>
<protein>
    <submittedName>
        <fullName evidence="1">Uncharacterized protein</fullName>
    </submittedName>
</protein>
<proteinExistence type="predicted"/>
<dbReference type="EMBL" id="JAWDGP010001264">
    <property type="protein sequence ID" value="KAK3793266.1"/>
    <property type="molecule type" value="Genomic_DNA"/>
</dbReference>
<dbReference type="AlphaFoldDB" id="A0AAE1ATY5"/>